<sequence length="224" mass="25176">MEESFRCPTPGSLGCDVEQNRLDSNFQRSKIAKFPLRSVEWTSRDDNFESPIKDIRRHEHNLKFLKSQANHLDKSILDLQGLESIIPRMQQMKTVTFTLRKNQRSRYYTKSNLQMVKSYHGIRASNLSLIKDALGIVATLARVNNDTLSRLASLSILGVGDYAGNGLQAFDGIKALEKYDGDGKIKGIASLHGLGSSIGRKIDDRFTAICLEDLRHKPTCFLCS</sequence>
<gene>
    <name evidence="1" type="ORF">SADUNF_Sadunf02G0143800</name>
</gene>
<accession>A0A835N7Z7</accession>
<proteinExistence type="predicted"/>
<name>A0A835N7Z7_9ROSI</name>
<evidence type="ECO:0000313" key="1">
    <source>
        <dbReference type="EMBL" id="KAF9687924.1"/>
    </source>
</evidence>
<dbReference type="OrthoDB" id="1639189at2759"/>
<dbReference type="EMBL" id="JADGMS010000002">
    <property type="protein sequence ID" value="KAF9687924.1"/>
    <property type="molecule type" value="Genomic_DNA"/>
</dbReference>
<reference evidence="1 2" key="1">
    <citation type="submission" date="2020-10" db="EMBL/GenBank/DDBJ databases">
        <title>Plant Genome Project.</title>
        <authorList>
            <person name="Zhang R.-G."/>
        </authorList>
    </citation>
    <scope>NUCLEOTIDE SEQUENCE [LARGE SCALE GENOMIC DNA]</scope>
    <source>
        <strain evidence="1">FAFU-HL-1</strain>
        <tissue evidence="1">Leaf</tissue>
    </source>
</reference>
<dbReference type="AlphaFoldDB" id="A0A835N7Z7"/>
<dbReference type="PANTHER" id="PTHR33566">
    <property type="entry name" value="EN/SPM-LIKE TRANSPOSON-RELATED"/>
    <property type="match status" value="1"/>
</dbReference>
<protein>
    <submittedName>
        <fullName evidence="1">Uncharacterized protein</fullName>
    </submittedName>
</protein>
<organism evidence="1 2">
    <name type="scientific">Salix dunnii</name>
    <dbReference type="NCBI Taxonomy" id="1413687"/>
    <lineage>
        <taxon>Eukaryota</taxon>
        <taxon>Viridiplantae</taxon>
        <taxon>Streptophyta</taxon>
        <taxon>Embryophyta</taxon>
        <taxon>Tracheophyta</taxon>
        <taxon>Spermatophyta</taxon>
        <taxon>Magnoliopsida</taxon>
        <taxon>eudicotyledons</taxon>
        <taxon>Gunneridae</taxon>
        <taxon>Pentapetalae</taxon>
        <taxon>rosids</taxon>
        <taxon>fabids</taxon>
        <taxon>Malpighiales</taxon>
        <taxon>Salicaceae</taxon>
        <taxon>Saliceae</taxon>
        <taxon>Salix</taxon>
    </lineage>
</organism>
<keyword evidence="2" id="KW-1185">Reference proteome</keyword>
<comment type="caution">
    <text evidence="1">The sequence shown here is derived from an EMBL/GenBank/DDBJ whole genome shotgun (WGS) entry which is preliminary data.</text>
</comment>
<evidence type="ECO:0000313" key="2">
    <source>
        <dbReference type="Proteomes" id="UP000657918"/>
    </source>
</evidence>
<dbReference type="Proteomes" id="UP000657918">
    <property type="component" value="Unassembled WGS sequence"/>
</dbReference>
<dbReference type="PANTHER" id="PTHR33566:SF9">
    <property type="entry name" value="DEFECTIVE IN MERISTEM SILENCING PROTEIN"/>
    <property type="match status" value="1"/>
</dbReference>